<keyword evidence="2 5" id="KW-0812">Transmembrane</keyword>
<dbReference type="PANTHER" id="PTHR10250">
    <property type="entry name" value="MICROSOMAL GLUTATHIONE S-TRANSFERASE"/>
    <property type="match status" value="1"/>
</dbReference>
<dbReference type="InterPro" id="IPR050997">
    <property type="entry name" value="MAPEG"/>
</dbReference>
<evidence type="ECO:0000256" key="4">
    <source>
        <dbReference type="ARBA" id="ARBA00023136"/>
    </source>
</evidence>
<dbReference type="SUPFAM" id="SSF161084">
    <property type="entry name" value="MAPEG domain-like"/>
    <property type="match status" value="1"/>
</dbReference>
<feature type="transmembrane region" description="Helical" evidence="5">
    <location>
        <begin position="70"/>
        <end position="90"/>
    </location>
</feature>
<comment type="subcellular location">
    <subcellularLocation>
        <location evidence="1">Membrane</location>
        <topology evidence="1">Multi-pass membrane protein</topology>
    </subcellularLocation>
</comment>
<protein>
    <submittedName>
        <fullName evidence="6">MAPEG family protein</fullName>
    </submittedName>
</protein>
<evidence type="ECO:0000313" key="6">
    <source>
        <dbReference type="EMBL" id="MEK8033728.1"/>
    </source>
</evidence>
<sequence>MHYVHIVAMVAVLQYIFFSALVGRARGTYGVKAPAVVGHEMFERAYRVQMNTLELLVAFIPALYVAAHYWAPAIVAGSGAVYVIGRFIYWRAYVANPSSRQLGFVLSMLPVMGLALAALVPAVIAVAR</sequence>
<dbReference type="Proteomes" id="UP001371218">
    <property type="component" value="Unassembled WGS sequence"/>
</dbReference>
<reference evidence="6 7" key="1">
    <citation type="submission" date="2024-04" db="EMBL/GenBank/DDBJ databases">
        <title>Novel species of the genus Ideonella isolated from streams.</title>
        <authorList>
            <person name="Lu H."/>
        </authorList>
    </citation>
    <scope>NUCLEOTIDE SEQUENCE [LARGE SCALE GENOMIC DNA]</scope>
    <source>
        <strain evidence="6 7">DXS29W</strain>
    </source>
</reference>
<feature type="transmembrane region" description="Helical" evidence="5">
    <location>
        <begin position="6"/>
        <end position="25"/>
    </location>
</feature>
<dbReference type="PANTHER" id="PTHR10250:SF15">
    <property type="entry name" value="MICROSOMAL GLUTATHIONE S-TRANSFERASE-RELATED"/>
    <property type="match status" value="1"/>
</dbReference>
<dbReference type="InterPro" id="IPR023352">
    <property type="entry name" value="MAPEG-like_dom_sf"/>
</dbReference>
<evidence type="ECO:0000256" key="2">
    <source>
        <dbReference type="ARBA" id="ARBA00022692"/>
    </source>
</evidence>
<keyword evidence="7" id="KW-1185">Reference proteome</keyword>
<dbReference type="Pfam" id="PF01124">
    <property type="entry name" value="MAPEG"/>
    <property type="match status" value="1"/>
</dbReference>
<keyword evidence="4 5" id="KW-0472">Membrane</keyword>
<dbReference type="EMBL" id="JBBUTG010000019">
    <property type="protein sequence ID" value="MEK8033728.1"/>
    <property type="molecule type" value="Genomic_DNA"/>
</dbReference>
<evidence type="ECO:0000313" key="7">
    <source>
        <dbReference type="Proteomes" id="UP001371218"/>
    </source>
</evidence>
<gene>
    <name evidence="6" type="ORF">AACH06_23140</name>
</gene>
<comment type="caution">
    <text evidence="6">The sequence shown here is derived from an EMBL/GenBank/DDBJ whole genome shotgun (WGS) entry which is preliminary data.</text>
</comment>
<dbReference type="RefSeq" id="WP_341428148.1">
    <property type="nucleotide sequence ID" value="NZ_JBBUTG010000019.1"/>
</dbReference>
<name>A0ABU9BUS6_9BURK</name>
<evidence type="ECO:0000256" key="1">
    <source>
        <dbReference type="ARBA" id="ARBA00004141"/>
    </source>
</evidence>
<proteinExistence type="predicted"/>
<feature type="transmembrane region" description="Helical" evidence="5">
    <location>
        <begin position="102"/>
        <end position="127"/>
    </location>
</feature>
<accession>A0ABU9BUS6</accession>
<organism evidence="6 7">
    <name type="scientific">Ideonella lacteola</name>
    <dbReference type="NCBI Taxonomy" id="2984193"/>
    <lineage>
        <taxon>Bacteria</taxon>
        <taxon>Pseudomonadati</taxon>
        <taxon>Pseudomonadota</taxon>
        <taxon>Betaproteobacteria</taxon>
        <taxon>Burkholderiales</taxon>
        <taxon>Sphaerotilaceae</taxon>
        <taxon>Ideonella</taxon>
    </lineage>
</organism>
<evidence type="ECO:0000256" key="3">
    <source>
        <dbReference type="ARBA" id="ARBA00022989"/>
    </source>
</evidence>
<dbReference type="InterPro" id="IPR001129">
    <property type="entry name" value="Membr-assoc_MAPEG"/>
</dbReference>
<dbReference type="Gene3D" id="1.20.120.550">
    <property type="entry name" value="Membrane associated eicosanoid/glutathione metabolism-like domain"/>
    <property type="match status" value="1"/>
</dbReference>
<evidence type="ECO:0000256" key="5">
    <source>
        <dbReference type="SAM" id="Phobius"/>
    </source>
</evidence>
<keyword evidence="3 5" id="KW-1133">Transmembrane helix</keyword>